<dbReference type="InterPro" id="IPR050624">
    <property type="entry name" value="HTH-type_Tx_Regulator"/>
</dbReference>
<accession>A0A928KYE9</accession>
<dbReference type="PANTHER" id="PTHR43479:SF23">
    <property type="entry name" value="HTH TETR-TYPE DOMAIN-CONTAINING PROTEIN"/>
    <property type="match status" value="1"/>
</dbReference>
<dbReference type="Pfam" id="PF14278">
    <property type="entry name" value="TetR_C_8"/>
    <property type="match status" value="1"/>
</dbReference>
<evidence type="ECO:0000256" key="1">
    <source>
        <dbReference type="ARBA" id="ARBA00023125"/>
    </source>
</evidence>
<evidence type="ECO:0000256" key="2">
    <source>
        <dbReference type="PROSITE-ProRule" id="PRU00335"/>
    </source>
</evidence>
<reference evidence="4" key="1">
    <citation type="submission" date="2019-04" db="EMBL/GenBank/DDBJ databases">
        <title>Evolution of Biomass-Degrading Anaerobic Consortia Revealed by Metagenomics.</title>
        <authorList>
            <person name="Peng X."/>
        </authorList>
    </citation>
    <scope>NUCLEOTIDE SEQUENCE</scope>
    <source>
        <strain evidence="4">SIG551</strain>
    </source>
</reference>
<feature type="DNA-binding region" description="H-T-H motif" evidence="2">
    <location>
        <begin position="29"/>
        <end position="48"/>
    </location>
</feature>
<dbReference type="PROSITE" id="PS50977">
    <property type="entry name" value="HTH_TETR_2"/>
    <property type="match status" value="1"/>
</dbReference>
<organism evidence="4 5">
    <name type="scientific">Faecalispora sporosphaeroides</name>
    <dbReference type="NCBI Taxonomy" id="1549"/>
    <lineage>
        <taxon>Bacteria</taxon>
        <taxon>Bacillati</taxon>
        <taxon>Bacillota</taxon>
        <taxon>Clostridia</taxon>
        <taxon>Eubacteriales</taxon>
        <taxon>Oscillospiraceae</taxon>
        <taxon>Faecalispora</taxon>
    </lineage>
</organism>
<dbReference type="PRINTS" id="PR00455">
    <property type="entry name" value="HTHTETR"/>
</dbReference>
<comment type="caution">
    <text evidence="4">The sequence shown here is derived from an EMBL/GenBank/DDBJ whole genome shotgun (WGS) entry which is preliminary data.</text>
</comment>
<protein>
    <submittedName>
        <fullName evidence="4">TetR/AcrR family transcriptional regulator</fullName>
    </submittedName>
</protein>
<feature type="domain" description="HTH tetR-type" evidence="3">
    <location>
        <begin position="6"/>
        <end position="66"/>
    </location>
</feature>
<name>A0A928KYE9_9FIRM</name>
<evidence type="ECO:0000313" key="4">
    <source>
        <dbReference type="EMBL" id="MBE6833919.1"/>
    </source>
</evidence>
<evidence type="ECO:0000313" key="5">
    <source>
        <dbReference type="Proteomes" id="UP000754750"/>
    </source>
</evidence>
<dbReference type="Pfam" id="PF00440">
    <property type="entry name" value="TetR_N"/>
    <property type="match status" value="1"/>
</dbReference>
<dbReference type="SUPFAM" id="SSF46689">
    <property type="entry name" value="Homeodomain-like"/>
    <property type="match status" value="1"/>
</dbReference>
<dbReference type="InterPro" id="IPR001647">
    <property type="entry name" value="HTH_TetR"/>
</dbReference>
<gene>
    <name evidence="4" type="ORF">E7512_10140</name>
</gene>
<dbReference type="InterPro" id="IPR039532">
    <property type="entry name" value="TetR_C_Firmicutes"/>
</dbReference>
<dbReference type="Gene3D" id="1.10.357.10">
    <property type="entry name" value="Tetracycline Repressor, domain 2"/>
    <property type="match status" value="1"/>
</dbReference>
<dbReference type="GO" id="GO:0003677">
    <property type="term" value="F:DNA binding"/>
    <property type="evidence" value="ECO:0007669"/>
    <property type="project" value="UniProtKB-UniRule"/>
</dbReference>
<proteinExistence type="predicted"/>
<sequence length="187" mass="21749">MDRRQRKTREAIFAAFSTLLSSKSYAKITIQEIIDRANVGRSTFYSHFETKDDLLREMCTELFDHVFSEHLDMENTHDFSLANGDPASLITHILYHLRDNKRNVVGILSCESGELFLRFFRQYLNELITRHLLAGVKRRNPVVPEDFLVNHIAGSFVGMVQWWIKNDMRQSPEELAKCFLSVTLPVL</sequence>
<dbReference type="Proteomes" id="UP000754750">
    <property type="component" value="Unassembled WGS sequence"/>
</dbReference>
<dbReference type="RefSeq" id="WP_020074413.1">
    <property type="nucleotide sequence ID" value="NZ_JBKWRC010000004.1"/>
</dbReference>
<evidence type="ECO:0000259" key="3">
    <source>
        <dbReference type="PROSITE" id="PS50977"/>
    </source>
</evidence>
<keyword evidence="1 2" id="KW-0238">DNA-binding</keyword>
<dbReference type="InterPro" id="IPR009057">
    <property type="entry name" value="Homeodomain-like_sf"/>
</dbReference>
<dbReference type="EMBL" id="SVNY01000005">
    <property type="protein sequence ID" value="MBE6833919.1"/>
    <property type="molecule type" value="Genomic_DNA"/>
</dbReference>
<dbReference type="AlphaFoldDB" id="A0A928KYE9"/>
<dbReference type="PANTHER" id="PTHR43479">
    <property type="entry name" value="ACREF/ENVCD OPERON REPRESSOR-RELATED"/>
    <property type="match status" value="1"/>
</dbReference>